<gene>
    <name evidence="1" type="ORF">DKX38_027815</name>
</gene>
<sequence>MFLSPDKVSDGWRDGKHPKHYELFKEAYYSSPLATSIEDKTPLQPDIVEPYASSTNDRKSLRRRPTIFHGSCAKIEACCRIYIQLEVKINMFHHNHVS</sequence>
<evidence type="ECO:0000313" key="2">
    <source>
        <dbReference type="Proteomes" id="UP000326939"/>
    </source>
</evidence>
<comment type="caution">
    <text evidence="1">The sequence shown here is derived from an EMBL/GenBank/DDBJ whole genome shotgun (WGS) entry which is preliminary data.</text>
</comment>
<proteinExistence type="predicted"/>
<keyword evidence="2" id="KW-1185">Reference proteome</keyword>
<evidence type="ECO:0000313" key="1">
    <source>
        <dbReference type="EMBL" id="KAB5513909.1"/>
    </source>
</evidence>
<dbReference type="Proteomes" id="UP000326939">
    <property type="component" value="Chromosome 18"/>
</dbReference>
<dbReference type="AlphaFoldDB" id="A0A5N5J405"/>
<reference evidence="2" key="1">
    <citation type="journal article" date="2019" name="Gigascience">
        <title>De novo genome assembly of the endangered Acer yangbiense, a plant species with extremely small populations endemic to Yunnan Province, China.</title>
        <authorList>
            <person name="Yang J."/>
            <person name="Wariss H.M."/>
            <person name="Tao L."/>
            <person name="Zhang R."/>
            <person name="Yun Q."/>
            <person name="Hollingsworth P."/>
            <person name="Dao Z."/>
            <person name="Luo G."/>
            <person name="Guo H."/>
            <person name="Ma Y."/>
            <person name="Sun W."/>
        </authorList>
    </citation>
    <scope>NUCLEOTIDE SEQUENCE [LARGE SCALE GENOMIC DNA]</scope>
    <source>
        <strain evidence="2">cv. br00</strain>
    </source>
</reference>
<organism evidence="1 2">
    <name type="scientific">Salix brachista</name>
    <dbReference type="NCBI Taxonomy" id="2182728"/>
    <lineage>
        <taxon>Eukaryota</taxon>
        <taxon>Viridiplantae</taxon>
        <taxon>Streptophyta</taxon>
        <taxon>Embryophyta</taxon>
        <taxon>Tracheophyta</taxon>
        <taxon>Spermatophyta</taxon>
        <taxon>Magnoliopsida</taxon>
        <taxon>eudicotyledons</taxon>
        <taxon>Gunneridae</taxon>
        <taxon>Pentapetalae</taxon>
        <taxon>rosids</taxon>
        <taxon>fabids</taxon>
        <taxon>Malpighiales</taxon>
        <taxon>Salicaceae</taxon>
        <taxon>Saliceae</taxon>
        <taxon>Salix</taxon>
    </lineage>
</organism>
<accession>A0A5N5J405</accession>
<protein>
    <submittedName>
        <fullName evidence="1">Uncharacterized protein</fullName>
    </submittedName>
</protein>
<dbReference type="EMBL" id="VDCV01000018">
    <property type="protein sequence ID" value="KAB5513909.1"/>
    <property type="molecule type" value="Genomic_DNA"/>
</dbReference>
<name>A0A5N5J405_9ROSI</name>